<evidence type="ECO:0000256" key="4">
    <source>
        <dbReference type="RuleBase" id="RU003357"/>
    </source>
</evidence>
<keyword evidence="3" id="KW-0998">Cell outer membrane</keyword>
<dbReference type="Gene3D" id="2.40.170.20">
    <property type="entry name" value="TonB-dependent receptor, beta-barrel domain"/>
    <property type="match status" value="1"/>
</dbReference>
<keyword evidence="4" id="KW-0798">TonB box</keyword>
<comment type="subcellular location">
    <subcellularLocation>
        <location evidence="1 4">Cell outer membrane</location>
    </subcellularLocation>
</comment>
<keyword evidence="5" id="KW-0732">Signal</keyword>
<dbReference type="Gene3D" id="2.170.130.10">
    <property type="entry name" value="TonB-dependent receptor, plug domain"/>
    <property type="match status" value="1"/>
</dbReference>
<evidence type="ECO:0000259" key="6">
    <source>
        <dbReference type="Pfam" id="PF00593"/>
    </source>
</evidence>
<keyword evidence="9" id="KW-1185">Reference proteome</keyword>
<evidence type="ECO:0000313" key="8">
    <source>
        <dbReference type="EMBL" id="GAA0483612.1"/>
    </source>
</evidence>
<evidence type="ECO:0000259" key="7">
    <source>
        <dbReference type="Pfam" id="PF07715"/>
    </source>
</evidence>
<dbReference type="InterPro" id="IPR010104">
    <property type="entry name" value="TonB_rcpt_bac"/>
</dbReference>
<evidence type="ECO:0000256" key="1">
    <source>
        <dbReference type="ARBA" id="ARBA00004442"/>
    </source>
</evidence>
<dbReference type="InterPro" id="IPR037066">
    <property type="entry name" value="Plug_dom_sf"/>
</dbReference>
<evidence type="ECO:0000256" key="2">
    <source>
        <dbReference type="ARBA" id="ARBA00023136"/>
    </source>
</evidence>
<name>A0ABN1ATM2_9SPHN</name>
<organism evidence="8 9">
    <name type="scientific">Parasphingorhabdus litoris</name>
    <dbReference type="NCBI Taxonomy" id="394733"/>
    <lineage>
        <taxon>Bacteria</taxon>
        <taxon>Pseudomonadati</taxon>
        <taxon>Pseudomonadota</taxon>
        <taxon>Alphaproteobacteria</taxon>
        <taxon>Sphingomonadales</taxon>
        <taxon>Sphingomonadaceae</taxon>
        <taxon>Parasphingorhabdus</taxon>
    </lineage>
</organism>
<dbReference type="Pfam" id="PF07715">
    <property type="entry name" value="Plug"/>
    <property type="match status" value="1"/>
</dbReference>
<evidence type="ECO:0000313" key="9">
    <source>
        <dbReference type="Proteomes" id="UP001500713"/>
    </source>
</evidence>
<dbReference type="PANTHER" id="PTHR40980">
    <property type="entry name" value="PLUG DOMAIN-CONTAINING PROTEIN"/>
    <property type="match status" value="1"/>
</dbReference>
<protein>
    <submittedName>
        <fullName evidence="8">TonB-dependent receptor</fullName>
    </submittedName>
</protein>
<dbReference type="PANTHER" id="PTHR40980:SF4">
    <property type="entry name" value="TONB-DEPENDENT RECEPTOR-LIKE BETA-BARREL DOMAIN-CONTAINING PROTEIN"/>
    <property type="match status" value="1"/>
</dbReference>
<dbReference type="EMBL" id="BAAAEM010000003">
    <property type="protein sequence ID" value="GAA0483612.1"/>
    <property type="molecule type" value="Genomic_DNA"/>
</dbReference>
<feature type="chain" id="PRO_5046102589" evidence="5">
    <location>
        <begin position="32"/>
        <end position="926"/>
    </location>
</feature>
<dbReference type="Pfam" id="PF00593">
    <property type="entry name" value="TonB_dep_Rec_b-barrel"/>
    <property type="match status" value="1"/>
</dbReference>
<sequence>MKKTGFDSWQNVFSKTLLTGTAIALAAPAYAQQSNNDDQSTESTASEIVVTGYRAQLLEAAEIERSANNVVSVITADDIGSFPDQNIGESLQRLPGLIVIRDEGEGRFITVRGLPSDFTQVTVNNAQIGSSDPDGARTVALDVIPSDLLSKVTVNKTLLPDQDHDSLGAKIDLEPLSAFSRPDSFTARLTGQVTIGEFASEIDPKIAGDITYRTDIGAGEFGIAFAGNYFERSIQLDRLESSSGGGIAERDGFAVPQELDQRLELGKRERFGASVSLDYRIGTDHVFNLSGLFGRLDDDDIRIQQEVELRDSSNSETISIGANSGRFTDVDLERLVFFQPRVEETYAIHFDGSNLISDNFRLSYAVDYSKNKFTLNDGLRGRFRERDLIVDANWDRNSADFTIAGKGDNDRPDDLDFDFRPGLDDLNYDQIFIIDESRTDEIFSYNADLEAYLNLGDYDVTLKGGFKHRMRDREFLRGEREGDPDDATGIGDLTLADVPSFVPDSALSSSGGLPDNGAFPQLEPFRDLLLRTRDALDLEAGDRRRDFTADEDTLAGYLMADVKFSEEFSIIGGVRVEHTKYDTVGDILRTVNVAEGDDDIFADQFENEESFDNEYTKWFPALHFRWEPNDQIVTRLSLYKSQVRPNFGDARALQEASFELEIPDPGGDPGRQIITYDIDGVPTEVEVESAELERGNPFLRSLTANQVDVTFGWYPNDNTSIRLAAFYKDLTNTFIGTSAGTAESIAALGFDPIDQVTGIALTEASTVINGSSGELYGVEISAEHFFSGAEGFFVTGNLTLIEASTSSDQIRDGEKFALPRQSDISGNASIGYEDEKFLVRLSGNYRSKQLVSVDGDDAFADVFTRDFLTLDLSLRMNVMDRFRIFFDASNLTGEVEERFYRGNDGPVFNRIEDFGRTFQFGVTASF</sequence>
<comment type="caution">
    <text evidence="8">The sequence shown here is derived from an EMBL/GenBank/DDBJ whole genome shotgun (WGS) entry which is preliminary data.</text>
</comment>
<dbReference type="Proteomes" id="UP001500713">
    <property type="component" value="Unassembled WGS sequence"/>
</dbReference>
<comment type="similarity">
    <text evidence="4">Belongs to the TonB-dependent receptor family.</text>
</comment>
<dbReference type="RefSeq" id="WP_229956724.1">
    <property type="nucleotide sequence ID" value="NZ_BAAAEM010000003.1"/>
</dbReference>
<dbReference type="NCBIfam" id="TIGR01782">
    <property type="entry name" value="TonB-Xanth-Caul"/>
    <property type="match status" value="1"/>
</dbReference>
<feature type="domain" description="TonB-dependent receptor plug" evidence="7">
    <location>
        <begin position="66"/>
        <end position="156"/>
    </location>
</feature>
<feature type="domain" description="TonB-dependent receptor-like beta-barrel" evidence="6">
    <location>
        <begin position="388"/>
        <end position="891"/>
    </location>
</feature>
<accession>A0ABN1ATM2</accession>
<dbReference type="SUPFAM" id="SSF56935">
    <property type="entry name" value="Porins"/>
    <property type="match status" value="1"/>
</dbReference>
<keyword evidence="8" id="KW-0675">Receptor</keyword>
<dbReference type="InterPro" id="IPR012910">
    <property type="entry name" value="Plug_dom"/>
</dbReference>
<gene>
    <name evidence="8" type="ORF">GCM10009096_27610</name>
</gene>
<dbReference type="InterPro" id="IPR000531">
    <property type="entry name" value="Beta-barrel_TonB"/>
</dbReference>
<keyword evidence="2 4" id="KW-0472">Membrane</keyword>
<evidence type="ECO:0000256" key="3">
    <source>
        <dbReference type="ARBA" id="ARBA00023237"/>
    </source>
</evidence>
<evidence type="ECO:0000256" key="5">
    <source>
        <dbReference type="SAM" id="SignalP"/>
    </source>
</evidence>
<dbReference type="InterPro" id="IPR036942">
    <property type="entry name" value="Beta-barrel_TonB_sf"/>
</dbReference>
<proteinExistence type="inferred from homology"/>
<reference evidence="8 9" key="1">
    <citation type="journal article" date="2019" name="Int. J. Syst. Evol. Microbiol.">
        <title>The Global Catalogue of Microorganisms (GCM) 10K type strain sequencing project: providing services to taxonomists for standard genome sequencing and annotation.</title>
        <authorList>
            <consortium name="The Broad Institute Genomics Platform"/>
            <consortium name="The Broad Institute Genome Sequencing Center for Infectious Disease"/>
            <person name="Wu L."/>
            <person name="Ma J."/>
        </authorList>
    </citation>
    <scope>NUCLEOTIDE SEQUENCE [LARGE SCALE GENOMIC DNA]</scope>
    <source>
        <strain evidence="8 9">JCM 14162</strain>
    </source>
</reference>
<feature type="signal peptide" evidence="5">
    <location>
        <begin position="1"/>
        <end position="31"/>
    </location>
</feature>